<sequence>MDPNNPVFEQSYNDTVTPSGYPSDLVTSSGYPSDSATPGGYFDAAQHPPVDVAALMATNNELVEMVRQMRLGYNDHVKTEMQAYQDALKDDFQAVRAQRDKAQAEAQAVSAQMAATIARLERLEGTSSGPPEHERTRDPRTRPASSKATPAPATPSKARPANTHSTAKPKATKQPQSPNTPRRSKSSKDSGAHSSSKAPHTPPNPTRPTATPPRGAANPPQNCARLDELCFFQGQEWEQERK</sequence>
<keyword evidence="4" id="KW-1185">Reference proteome</keyword>
<feature type="region of interest" description="Disordered" evidence="2">
    <location>
        <begin position="1"/>
        <end position="39"/>
    </location>
</feature>
<feature type="compositionally biased region" description="Polar residues" evidence="2">
    <location>
        <begin position="7"/>
        <end position="36"/>
    </location>
</feature>
<protein>
    <submittedName>
        <fullName evidence="3">Uncharacterized protein</fullName>
    </submittedName>
</protein>
<gene>
    <name evidence="3" type="ORF">C8F04DRAFT_1197974</name>
</gene>
<evidence type="ECO:0000313" key="3">
    <source>
        <dbReference type="EMBL" id="KAJ7019190.1"/>
    </source>
</evidence>
<reference evidence="3" key="1">
    <citation type="submission" date="2023-03" db="EMBL/GenBank/DDBJ databases">
        <title>Massive genome expansion in bonnet fungi (Mycena s.s.) driven by repeated elements and novel gene families across ecological guilds.</title>
        <authorList>
            <consortium name="Lawrence Berkeley National Laboratory"/>
            <person name="Harder C.B."/>
            <person name="Miyauchi S."/>
            <person name="Viragh M."/>
            <person name="Kuo A."/>
            <person name="Thoen E."/>
            <person name="Andreopoulos B."/>
            <person name="Lu D."/>
            <person name="Skrede I."/>
            <person name="Drula E."/>
            <person name="Henrissat B."/>
            <person name="Morin E."/>
            <person name="Kohler A."/>
            <person name="Barry K."/>
            <person name="LaButti K."/>
            <person name="Morin E."/>
            <person name="Salamov A."/>
            <person name="Lipzen A."/>
            <person name="Mereny Z."/>
            <person name="Hegedus B."/>
            <person name="Baldrian P."/>
            <person name="Stursova M."/>
            <person name="Weitz H."/>
            <person name="Taylor A."/>
            <person name="Grigoriev I.V."/>
            <person name="Nagy L.G."/>
            <person name="Martin F."/>
            <person name="Kauserud H."/>
        </authorList>
    </citation>
    <scope>NUCLEOTIDE SEQUENCE</scope>
    <source>
        <strain evidence="3">CBHHK200</strain>
    </source>
</reference>
<feature type="compositionally biased region" description="Low complexity" evidence="2">
    <location>
        <begin position="207"/>
        <end position="220"/>
    </location>
</feature>
<dbReference type="EMBL" id="JARJCM010000303">
    <property type="protein sequence ID" value="KAJ7019190.1"/>
    <property type="molecule type" value="Genomic_DNA"/>
</dbReference>
<dbReference type="Proteomes" id="UP001218188">
    <property type="component" value="Unassembled WGS sequence"/>
</dbReference>
<accession>A0AAD6WNI4</accession>
<comment type="caution">
    <text evidence="3">The sequence shown here is derived from an EMBL/GenBank/DDBJ whole genome shotgun (WGS) entry which is preliminary data.</text>
</comment>
<evidence type="ECO:0000256" key="2">
    <source>
        <dbReference type="SAM" id="MobiDB-lite"/>
    </source>
</evidence>
<feature type="compositionally biased region" description="Low complexity" evidence="2">
    <location>
        <begin position="142"/>
        <end position="161"/>
    </location>
</feature>
<name>A0AAD6WNI4_9AGAR</name>
<evidence type="ECO:0000313" key="4">
    <source>
        <dbReference type="Proteomes" id="UP001218188"/>
    </source>
</evidence>
<feature type="region of interest" description="Disordered" evidence="2">
    <location>
        <begin position="121"/>
        <end position="222"/>
    </location>
</feature>
<organism evidence="3 4">
    <name type="scientific">Mycena alexandri</name>
    <dbReference type="NCBI Taxonomy" id="1745969"/>
    <lineage>
        <taxon>Eukaryota</taxon>
        <taxon>Fungi</taxon>
        <taxon>Dikarya</taxon>
        <taxon>Basidiomycota</taxon>
        <taxon>Agaricomycotina</taxon>
        <taxon>Agaricomycetes</taxon>
        <taxon>Agaricomycetidae</taxon>
        <taxon>Agaricales</taxon>
        <taxon>Marasmiineae</taxon>
        <taxon>Mycenaceae</taxon>
        <taxon>Mycena</taxon>
    </lineage>
</organism>
<evidence type="ECO:0000256" key="1">
    <source>
        <dbReference type="SAM" id="Coils"/>
    </source>
</evidence>
<proteinExistence type="predicted"/>
<feature type="coiled-coil region" evidence="1">
    <location>
        <begin position="85"/>
        <end position="114"/>
    </location>
</feature>
<dbReference type="AlphaFoldDB" id="A0AAD6WNI4"/>
<keyword evidence="1" id="KW-0175">Coiled coil</keyword>
<feature type="compositionally biased region" description="Basic and acidic residues" evidence="2">
    <location>
        <begin position="131"/>
        <end position="141"/>
    </location>
</feature>